<dbReference type="SUPFAM" id="SSF51395">
    <property type="entry name" value="FMN-linked oxidoreductases"/>
    <property type="match status" value="1"/>
</dbReference>
<evidence type="ECO:0000256" key="5">
    <source>
        <dbReference type="ARBA" id="ARBA00023002"/>
    </source>
</evidence>
<comment type="cofactor">
    <cofactor evidence="1">
        <name>FMN</name>
        <dbReference type="ChEBI" id="CHEBI:58210"/>
    </cofactor>
</comment>
<dbReference type="CDD" id="cd02932">
    <property type="entry name" value="OYE_YqiM_FMN"/>
    <property type="match status" value="1"/>
</dbReference>
<dbReference type="EMBL" id="PGFG01000001">
    <property type="protein sequence ID" value="PJJ75702.1"/>
    <property type="molecule type" value="Genomic_DNA"/>
</dbReference>
<dbReference type="NCBIfam" id="NF010047">
    <property type="entry name" value="PRK13523.1"/>
    <property type="match status" value="1"/>
</dbReference>
<evidence type="ECO:0000313" key="7">
    <source>
        <dbReference type="EMBL" id="PJJ75702.1"/>
    </source>
</evidence>
<keyword evidence="5" id="KW-0560">Oxidoreductase</keyword>
<protein>
    <submittedName>
        <fullName evidence="7">2,4-dienoyl-CoA reductase-like NADH-dependent reductase (Old Yellow Enzyme family)</fullName>
    </submittedName>
</protein>
<evidence type="ECO:0000256" key="1">
    <source>
        <dbReference type="ARBA" id="ARBA00001917"/>
    </source>
</evidence>
<dbReference type="OrthoDB" id="9772736at2"/>
<dbReference type="PANTHER" id="PTHR43303:SF4">
    <property type="entry name" value="NADPH DEHYDROGENASE C23G7.10C-RELATED"/>
    <property type="match status" value="1"/>
</dbReference>
<evidence type="ECO:0000256" key="2">
    <source>
        <dbReference type="ARBA" id="ARBA00022630"/>
    </source>
</evidence>
<evidence type="ECO:0000256" key="3">
    <source>
        <dbReference type="ARBA" id="ARBA00022643"/>
    </source>
</evidence>
<dbReference type="Gene3D" id="3.20.20.70">
    <property type="entry name" value="Aldolase class I"/>
    <property type="match status" value="1"/>
</dbReference>
<keyword evidence="4" id="KW-0521">NADP</keyword>
<dbReference type="GO" id="GO:0010181">
    <property type="term" value="F:FMN binding"/>
    <property type="evidence" value="ECO:0007669"/>
    <property type="project" value="InterPro"/>
</dbReference>
<gene>
    <name evidence="7" type="ORF">BXY57_1286</name>
</gene>
<dbReference type="GO" id="GO:0003959">
    <property type="term" value="F:NADPH dehydrogenase activity"/>
    <property type="evidence" value="ECO:0007669"/>
    <property type="project" value="InterPro"/>
</dbReference>
<keyword evidence="3" id="KW-0288">FMN</keyword>
<proteinExistence type="predicted"/>
<keyword evidence="2" id="KW-0285">Flavoprotein</keyword>
<dbReference type="Pfam" id="PF00724">
    <property type="entry name" value="Oxidored_FMN"/>
    <property type="match status" value="1"/>
</dbReference>
<reference evidence="7 8" key="1">
    <citation type="submission" date="2017-11" db="EMBL/GenBank/DDBJ databases">
        <title>Genomic Encyclopedia of Archaeal and Bacterial Type Strains, Phase II (KMG-II): From Individual Species to Whole Genera.</title>
        <authorList>
            <person name="Goeker M."/>
        </authorList>
    </citation>
    <scope>NUCLEOTIDE SEQUENCE [LARGE SCALE GENOMIC DNA]</scope>
    <source>
        <strain evidence="7 8">DSM 27268</strain>
    </source>
</reference>
<sequence>MSLLFEPFSSRGLQIRNRMMVSPMCQYSSEDGFANDWHLVHLGSRAVGGAGIVCTEATAVSPEGRISPQDLGIWKDEHIPGLRRITDFIKAQGAVPAIQLAHAGRKASTARPWEGGHQLAPENGGWQTVAPSAIPFREGERPPLALDEKGIEKVINDFVDAAKRAYKAGFQVIELHAAHGYLLHEFFSPLSNHRTDAYGGPRENRARLLLQVTEAVRQVWPDEYPLFVRLSCTDWVEDGVQIEDCVWLAKELKARGVDLIDCSSGGLVPYAQVPAEPGYQVPFAERIRSEAGIATGAVGLITEARQAEEILQNQQADLIIMARQMLRDPYFALHAAIEMGKDIPWPAQYLRAKPQLKPAQA</sequence>
<dbReference type="InterPro" id="IPR001155">
    <property type="entry name" value="OxRdtase_FMN_N"/>
</dbReference>
<dbReference type="AlphaFoldDB" id="A0A2M9CUW2"/>
<evidence type="ECO:0000259" key="6">
    <source>
        <dbReference type="Pfam" id="PF00724"/>
    </source>
</evidence>
<name>A0A2M9CUW2_9BACT</name>
<organism evidence="7 8">
    <name type="scientific">Thermoflavifilum aggregans</name>
    <dbReference type="NCBI Taxonomy" id="454188"/>
    <lineage>
        <taxon>Bacteria</taxon>
        <taxon>Pseudomonadati</taxon>
        <taxon>Bacteroidota</taxon>
        <taxon>Chitinophagia</taxon>
        <taxon>Chitinophagales</taxon>
        <taxon>Chitinophagaceae</taxon>
        <taxon>Thermoflavifilum</taxon>
    </lineage>
</organism>
<dbReference type="InterPro" id="IPR044152">
    <property type="entry name" value="YqjM-like"/>
</dbReference>
<dbReference type="RefSeq" id="WP_100314277.1">
    <property type="nucleotide sequence ID" value="NZ_PGFG01000001.1"/>
</dbReference>
<dbReference type="PANTHER" id="PTHR43303">
    <property type="entry name" value="NADPH DEHYDROGENASE C23G7.10C-RELATED"/>
    <property type="match status" value="1"/>
</dbReference>
<evidence type="ECO:0000256" key="4">
    <source>
        <dbReference type="ARBA" id="ARBA00022857"/>
    </source>
</evidence>
<feature type="domain" description="NADH:flavin oxidoreductase/NADH oxidase N-terminal" evidence="6">
    <location>
        <begin position="4"/>
        <end position="335"/>
    </location>
</feature>
<dbReference type="InterPro" id="IPR013785">
    <property type="entry name" value="Aldolase_TIM"/>
</dbReference>
<accession>A0A2M9CUW2</accession>
<dbReference type="GO" id="GO:0050661">
    <property type="term" value="F:NADP binding"/>
    <property type="evidence" value="ECO:0007669"/>
    <property type="project" value="InterPro"/>
</dbReference>
<comment type="caution">
    <text evidence="7">The sequence shown here is derived from an EMBL/GenBank/DDBJ whole genome shotgun (WGS) entry which is preliminary data.</text>
</comment>
<evidence type="ECO:0000313" key="8">
    <source>
        <dbReference type="Proteomes" id="UP000230000"/>
    </source>
</evidence>
<dbReference type="Proteomes" id="UP000230000">
    <property type="component" value="Unassembled WGS sequence"/>
</dbReference>
<keyword evidence="8" id="KW-1185">Reference proteome</keyword>